<proteinExistence type="predicted"/>
<accession>A0A399CTI3</accession>
<name>A0A399CTI3_9BACT</name>
<organism evidence="1 2">
    <name type="scientific">Mariniphaga sediminis</name>
    <dbReference type="NCBI Taxonomy" id="1628158"/>
    <lineage>
        <taxon>Bacteria</taxon>
        <taxon>Pseudomonadati</taxon>
        <taxon>Bacteroidota</taxon>
        <taxon>Bacteroidia</taxon>
        <taxon>Marinilabiliales</taxon>
        <taxon>Prolixibacteraceae</taxon>
        <taxon>Mariniphaga</taxon>
    </lineage>
</organism>
<gene>
    <name evidence="1" type="ORF">D1164_23415</name>
</gene>
<dbReference type="Proteomes" id="UP000266441">
    <property type="component" value="Unassembled WGS sequence"/>
</dbReference>
<evidence type="ECO:0000313" key="2">
    <source>
        <dbReference type="Proteomes" id="UP000266441"/>
    </source>
</evidence>
<protein>
    <submittedName>
        <fullName evidence="1">Uncharacterized protein</fullName>
    </submittedName>
</protein>
<sequence>MKILIATIIFLTIILSLNYGQAQNSLEDSIIIEVINTTIQSQRNDTIYKPNGTIWKIKENKTPQLVLLNKTETFLFDPKFSTLEMFNRNGLSLLDSVTFKDFILRNETSIILPEIENEQASIHILTKEELNDIFERGGWGKISSKI</sequence>
<dbReference type="EMBL" id="QWET01000046">
    <property type="protein sequence ID" value="RIH62733.1"/>
    <property type="molecule type" value="Genomic_DNA"/>
</dbReference>
<evidence type="ECO:0000313" key="1">
    <source>
        <dbReference type="EMBL" id="RIH62733.1"/>
    </source>
</evidence>
<dbReference type="RefSeq" id="WP_119352331.1">
    <property type="nucleotide sequence ID" value="NZ_QWET01000046.1"/>
</dbReference>
<comment type="caution">
    <text evidence="1">The sequence shown here is derived from an EMBL/GenBank/DDBJ whole genome shotgun (WGS) entry which is preliminary data.</text>
</comment>
<reference evidence="1 2" key="1">
    <citation type="journal article" date="2015" name="Int. J. Syst. Evol. Microbiol.">
        <title>Mariniphaga sediminis sp. nov., isolated from coastal sediment.</title>
        <authorList>
            <person name="Wang F.Q."/>
            <person name="Shen Q.Y."/>
            <person name="Chen G.J."/>
            <person name="Du Z.J."/>
        </authorList>
    </citation>
    <scope>NUCLEOTIDE SEQUENCE [LARGE SCALE GENOMIC DNA]</scope>
    <source>
        <strain evidence="1 2">SY21</strain>
    </source>
</reference>
<dbReference type="AlphaFoldDB" id="A0A399CTI3"/>
<keyword evidence="2" id="KW-1185">Reference proteome</keyword>